<protein>
    <recommendedName>
        <fullName evidence="9">Membrane transporter</fullName>
    </recommendedName>
</protein>
<keyword evidence="4 6" id="KW-1133">Transmembrane helix</keyword>
<keyword evidence="3 6" id="KW-0812">Transmembrane</keyword>
<dbReference type="PANTHER" id="PTHR23294:SF18">
    <property type="entry name" value="UNC93-LIKE PROTEIN MFSD11"/>
    <property type="match status" value="1"/>
</dbReference>
<dbReference type="AlphaFoldDB" id="A0AAV5THI0"/>
<dbReference type="EMBL" id="BTSX01000004">
    <property type="protein sequence ID" value="GMS93786.1"/>
    <property type="molecule type" value="Genomic_DNA"/>
</dbReference>
<comment type="similarity">
    <text evidence="2">Belongs to the unc-93 family.</text>
</comment>
<feature type="transmembrane region" description="Helical" evidence="6">
    <location>
        <begin position="103"/>
        <end position="125"/>
    </location>
</feature>
<feature type="transmembrane region" description="Helical" evidence="6">
    <location>
        <begin position="67"/>
        <end position="91"/>
    </location>
</feature>
<comment type="subcellular location">
    <subcellularLocation>
        <location evidence="1">Membrane</location>
        <topology evidence="1">Multi-pass membrane protein</topology>
    </subcellularLocation>
</comment>
<feature type="transmembrane region" description="Helical" evidence="6">
    <location>
        <begin position="12"/>
        <end position="31"/>
    </location>
</feature>
<keyword evidence="8" id="KW-1185">Reference proteome</keyword>
<dbReference type="InterPro" id="IPR036259">
    <property type="entry name" value="MFS_trans_sf"/>
</dbReference>
<evidence type="ECO:0000256" key="3">
    <source>
        <dbReference type="ARBA" id="ARBA00022692"/>
    </source>
</evidence>
<evidence type="ECO:0000256" key="2">
    <source>
        <dbReference type="ARBA" id="ARBA00009172"/>
    </source>
</evidence>
<dbReference type="Pfam" id="PF05978">
    <property type="entry name" value="UNC-93"/>
    <property type="match status" value="1"/>
</dbReference>
<dbReference type="GO" id="GO:0016020">
    <property type="term" value="C:membrane"/>
    <property type="evidence" value="ECO:0007669"/>
    <property type="project" value="UniProtKB-SubCell"/>
</dbReference>
<proteinExistence type="inferred from homology"/>
<evidence type="ECO:0000256" key="4">
    <source>
        <dbReference type="ARBA" id="ARBA00022989"/>
    </source>
</evidence>
<accession>A0AAV5THI0</accession>
<organism evidence="7 8">
    <name type="scientific">Pristionchus entomophagus</name>
    <dbReference type="NCBI Taxonomy" id="358040"/>
    <lineage>
        <taxon>Eukaryota</taxon>
        <taxon>Metazoa</taxon>
        <taxon>Ecdysozoa</taxon>
        <taxon>Nematoda</taxon>
        <taxon>Chromadorea</taxon>
        <taxon>Rhabditida</taxon>
        <taxon>Rhabditina</taxon>
        <taxon>Diplogasteromorpha</taxon>
        <taxon>Diplogasteroidea</taxon>
        <taxon>Neodiplogasteridae</taxon>
        <taxon>Pristionchus</taxon>
    </lineage>
</organism>
<evidence type="ECO:0000313" key="7">
    <source>
        <dbReference type="EMBL" id="GMS93786.1"/>
    </source>
</evidence>
<name>A0AAV5THI0_9BILA</name>
<evidence type="ECO:0000256" key="1">
    <source>
        <dbReference type="ARBA" id="ARBA00004141"/>
    </source>
</evidence>
<evidence type="ECO:0000256" key="6">
    <source>
        <dbReference type="SAM" id="Phobius"/>
    </source>
</evidence>
<gene>
    <name evidence="7" type="ORF">PENTCL1PPCAC_15961</name>
</gene>
<feature type="non-terminal residue" evidence="7">
    <location>
        <position position="1"/>
    </location>
</feature>
<feature type="transmembrane region" description="Helical" evidence="6">
    <location>
        <begin position="131"/>
        <end position="155"/>
    </location>
</feature>
<evidence type="ECO:0000256" key="5">
    <source>
        <dbReference type="ARBA" id="ARBA00023136"/>
    </source>
</evidence>
<evidence type="ECO:0008006" key="9">
    <source>
        <dbReference type="Google" id="ProtNLM"/>
    </source>
</evidence>
<dbReference type="PANTHER" id="PTHR23294">
    <property type="entry name" value="ET TRANSLATION PRODUCT-RELATED"/>
    <property type="match status" value="1"/>
</dbReference>
<dbReference type="SUPFAM" id="SSF103473">
    <property type="entry name" value="MFS general substrate transporter"/>
    <property type="match status" value="1"/>
</dbReference>
<sequence length="271" mass="30136">EMYNRYKFRIMYGVFAGACLLSNLVFLLMPAKNVQNSIAVPSKNNLTFSDQMKKIFHTFTDIRALELTPLFCFIGLSTSFFLGAYPASLIFTRSLTGYVYLPALYLATVGVGEILMGIIISVAASRLSNTFAQLPCLIIGSILFLTAMVLALLTTPPMAINSPSNDPTPLLDPNPIICLVIALLLGMSDNCFNTSRTVLCALVIPDNIVKVYSMSKFFQNLASSIVYFCMSMIYMPVYIGLVSFFSILSIFFYWRASARTIRNEKEVPFLI</sequence>
<dbReference type="Proteomes" id="UP001432027">
    <property type="component" value="Unassembled WGS sequence"/>
</dbReference>
<evidence type="ECO:0000313" key="8">
    <source>
        <dbReference type="Proteomes" id="UP001432027"/>
    </source>
</evidence>
<keyword evidence="5 6" id="KW-0472">Membrane</keyword>
<dbReference type="InterPro" id="IPR051617">
    <property type="entry name" value="UNC-93-like_regulator"/>
</dbReference>
<feature type="transmembrane region" description="Helical" evidence="6">
    <location>
        <begin position="224"/>
        <end position="254"/>
    </location>
</feature>
<dbReference type="InterPro" id="IPR010291">
    <property type="entry name" value="Ion_channel_UNC-93"/>
</dbReference>
<comment type="caution">
    <text evidence="7">The sequence shown here is derived from an EMBL/GenBank/DDBJ whole genome shotgun (WGS) entry which is preliminary data.</text>
</comment>
<reference evidence="7" key="1">
    <citation type="submission" date="2023-10" db="EMBL/GenBank/DDBJ databases">
        <title>Genome assembly of Pristionchus species.</title>
        <authorList>
            <person name="Yoshida K."/>
            <person name="Sommer R.J."/>
        </authorList>
    </citation>
    <scope>NUCLEOTIDE SEQUENCE</scope>
    <source>
        <strain evidence="7">RS0144</strain>
    </source>
</reference>